<feature type="transmembrane region" description="Helical" evidence="3">
    <location>
        <begin position="297"/>
        <end position="322"/>
    </location>
</feature>
<dbReference type="InterPro" id="IPR029039">
    <property type="entry name" value="Flavoprotein-like_sf"/>
</dbReference>
<dbReference type="PRINTS" id="PR00371">
    <property type="entry name" value="FPNCR"/>
</dbReference>
<evidence type="ECO:0000313" key="6">
    <source>
        <dbReference type="EMBL" id="SDI32471.1"/>
    </source>
</evidence>
<dbReference type="GO" id="GO:0005829">
    <property type="term" value="C:cytosol"/>
    <property type="evidence" value="ECO:0007669"/>
    <property type="project" value="TreeGrafter"/>
</dbReference>
<dbReference type="PRINTS" id="PR00369">
    <property type="entry name" value="FLAVODOXIN"/>
</dbReference>
<evidence type="ECO:0000256" key="2">
    <source>
        <dbReference type="ARBA" id="ARBA00023797"/>
    </source>
</evidence>
<dbReference type="Proteomes" id="UP000199492">
    <property type="component" value="Unassembled WGS sequence"/>
</dbReference>
<keyword evidence="3" id="KW-0812">Transmembrane</keyword>
<dbReference type="InterPro" id="IPR017927">
    <property type="entry name" value="FAD-bd_FR_type"/>
</dbReference>
<protein>
    <recommendedName>
        <fullName evidence="2">NADPH--hemoprotein reductase</fullName>
        <ecNumber evidence="2">1.6.2.4</ecNumber>
    </recommendedName>
</protein>
<dbReference type="InterPro" id="IPR039261">
    <property type="entry name" value="FNR_nucleotide-bd"/>
</dbReference>
<evidence type="ECO:0000313" key="7">
    <source>
        <dbReference type="Proteomes" id="UP000199492"/>
    </source>
</evidence>
<dbReference type="Pfam" id="PF03929">
    <property type="entry name" value="PepSY_TM"/>
    <property type="match status" value="1"/>
</dbReference>
<dbReference type="PROSITE" id="PS51384">
    <property type="entry name" value="FAD_FR"/>
    <property type="match status" value="1"/>
</dbReference>
<dbReference type="Pfam" id="PF00258">
    <property type="entry name" value="Flavodoxin_1"/>
    <property type="match status" value="1"/>
</dbReference>
<dbReference type="RefSeq" id="WP_092470202.1">
    <property type="nucleotide sequence ID" value="NZ_FNCZ01000009.1"/>
</dbReference>
<dbReference type="GO" id="GO:0016491">
    <property type="term" value="F:oxidoreductase activity"/>
    <property type="evidence" value="ECO:0007669"/>
    <property type="project" value="InterPro"/>
</dbReference>
<feature type="transmembrane region" description="Helical" evidence="3">
    <location>
        <begin position="12"/>
        <end position="33"/>
    </location>
</feature>
<dbReference type="PANTHER" id="PTHR19384">
    <property type="entry name" value="NITRIC OXIDE SYNTHASE-RELATED"/>
    <property type="match status" value="1"/>
</dbReference>
<keyword evidence="1" id="KW-0285">Flavoprotein</keyword>
<dbReference type="InterPro" id="IPR008254">
    <property type="entry name" value="Flavodoxin/NO_synth"/>
</dbReference>
<dbReference type="EMBL" id="FNCZ01000009">
    <property type="protein sequence ID" value="SDI32471.1"/>
    <property type="molecule type" value="Genomic_DNA"/>
</dbReference>
<dbReference type="Gene3D" id="3.40.50.360">
    <property type="match status" value="1"/>
</dbReference>
<dbReference type="SUPFAM" id="SSF52218">
    <property type="entry name" value="Flavoproteins"/>
    <property type="match status" value="1"/>
</dbReference>
<dbReference type="Pfam" id="PF00175">
    <property type="entry name" value="NAD_binding_1"/>
    <property type="match status" value="1"/>
</dbReference>
<dbReference type="SUPFAM" id="SSF63380">
    <property type="entry name" value="Riboflavin synthase domain-like"/>
    <property type="match status" value="1"/>
</dbReference>
<dbReference type="SUPFAM" id="SSF52343">
    <property type="entry name" value="Ferredoxin reductase-like, C-terminal NADP-linked domain"/>
    <property type="match status" value="1"/>
</dbReference>
<feature type="domain" description="FAD-binding FR-type" evidence="5">
    <location>
        <begin position="496"/>
        <end position="593"/>
    </location>
</feature>
<accession>A0A1G8JN07</accession>
<gene>
    <name evidence="6" type="ORF">SAMN04489796_109127</name>
</gene>
<dbReference type="PANTHER" id="PTHR19384:SF17">
    <property type="entry name" value="NADPH--CYTOCHROME P450 REDUCTASE"/>
    <property type="match status" value="1"/>
</dbReference>
<name>A0A1G8JN07_9FLAO</name>
<dbReference type="GO" id="GO:0050660">
    <property type="term" value="F:flavin adenine dinucleotide binding"/>
    <property type="evidence" value="ECO:0007669"/>
    <property type="project" value="TreeGrafter"/>
</dbReference>
<feature type="transmembrane region" description="Helical" evidence="3">
    <location>
        <begin position="172"/>
        <end position="197"/>
    </location>
</feature>
<proteinExistence type="predicted"/>
<evidence type="ECO:0000259" key="4">
    <source>
        <dbReference type="PROSITE" id="PS50902"/>
    </source>
</evidence>
<feature type="transmembrane region" description="Helical" evidence="3">
    <location>
        <begin position="130"/>
        <end position="151"/>
    </location>
</feature>
<dbReference type="STRING" id="262004.SAMN04489796_109127"/>
<dbReference type="OrthoDB" id="9789468at2"/>
<keyword evidence="7" id="KW-1185">Reference proteome</keyword>
<dbReference type="GO" id="GO:0010181">
    <property type="term" value="F:FMN binding"/>
    <property type="evidence" value="ECO:0007669"/>
    <property type="project" value="InterPro"/>
</dbReference>
<dbReference type="InterPro" id="IPR017938">
    <property type="entry name" value="Riboflavin_synthase-like_b-brl"/>
</dbReference>
<sequence length="732" mass="83593">MTISIWRYSHLVLAVISSLFILIASVTGAILAFEPITNQLQPYAVSGTNEISLAETLSVLQQEYDEVFTLEIDNNDFVSASVITKEGDSETFYINPITGEKLGDIIKKAPIYEFATNLHRSLFLKTTGRVFIGVVSFLLFLISVTGIQLILKRQGGIKRFFSKVVRENFDQYYHVVIGRYTLIPIVIITLSGVFLSLEKFDLLPDSKISHNYPEQDDVEHKLDIIEFQTFQDIKLEDVSYVEFPFSDDIEDYFTVKLSDKEILVNQYTGAIVSNQNTSFVALASNWSLILHTGQGTILWSIMLLLASLAILFFMYSGFAMTLKRRKETSKIKNKFKKNEADYIILVGSETGNTFNSAKLFYDALIAEGHSVFITALNAYSEYKKAKHVIVFVSTYGEGEAPTSASNFEKLFQKTHQKQTMKYAVVGFGSLMYPDYCKYAIEVDEMFQMQDHFVEHLPLFKINNQSFEAYKTWIKQWNERTNHDLKIKFQKPQVNLKKLKEFKVINKSEPNNDDSFLVQLRPNKKVKFESGDLLSLYPEADFIERQYSIGKIENDIILSIKKHEFGVCSNYFNNLKVNEIVKAQVKRNLDFHFPTDVKDVVMIANGTGIAPFLGMINDNQSKIKTHLFWGGRTQDSLSIYENIIDSAFSKKTLSSFHIAYSQEQKDKIYVQDLILEHQDLLSGVLNANGVIMICGSVAMQNRVLEVLHTITTTHLDKPLSAFENNDQLKMDCY</sequence>
<dbReference type="InterPro" id="IPR001094">
    <property type="entry name" value="Flavdoxin-like"/>
</dbReference>
<keyword evidence="3" id="KW-0472">Membrane</keyword>
<reference evidence="7" key="1">
    <citation type="submission" date="2016-10" db="EMBL/GenBank/DDBJ databases">
        <authorList>
            <person name="Varghese N."/>
            <person name="Submissions S."/>
        </authorList>
    </citation>
    <scope>NUCLEOTIDE SEQUENCE [LARGE SCALE GENOMIC DNA]</scope>
    <source>
        <strain evidence="7">DSM 15363</strain>
    </source>
</reference>
<dbReference type="Gene3D" id="3.40.50.80">
    <property type="entry name" value="Nucleotide-binding domain of ferredoxin-NADP reductase (FNR) module"/>
    <property type="match status" value="1"/>
</dbReference>
<evidence type="ECO:0000256" key="1">
    <source>
        <dbReference type="ARBA" id="ARBA00022630"/>
    </source>
</evidence>
<feature type="domain" description="Flavodoxin-like" evidence="4">
    <location>
        <begin position="342"/>
        <end position="481"/>
    </location>
</feature>
<dbReference type="EC" id="1.6.2.4" evidence="2"/>
<evidence type="ECO:0000259" key="5">
    <source>
        <dbReference type="PROSITE" id="PS51384"/>
    </source>
</evidence>
<dbReference type="InterPro" id="IPR001433">
    <property type="entry name" value="OxRdtase_FAD/NAD-bd"/>
</dbReference>
<dbReference type="PROSITE" id="PS50902">
    <property type="entry name" value="FLAVODOXIN_LIKE"/>
    <property type="match status" value="1"/>
</dbReference>
<keyword evidence="3" id="KW-1133">Transmembrane helix</keyword>
<dbReference type="InterPro" id="IPR005625">
    <property type="entry name" value="PepSY-ass_TM"/>
</dbReference>
<evidence type="ECO:0000256" key="3">
    <source>
        <dbReference type="SAM" id="Phobius"/>
    </source>
</evidence>
<dbReference type="InterPro" id="IPR001709">
    <property type="entry name" value="Flavoprot_Pyr_Nucl_cyt_Rdtase"/>
</dbReference>
<dbReference type="AlphaFoldDB" id="A0A1G8JN07"/>
<organism evidence="6 7">
    <name type="scientific">Winogradskyella thalassocola</name>
    <dbReference type="NCBI Taxonomy" id="262004"/>
    <lineage>
        <taxon>Bacteria</taxon>
        <taxon>Pseudomonadati</taxon>
        <taxon>Bacteroidota</taxon>
        <taxon>Flavobacteriia</taxon>
        <taxon>Flavobacteriales</taxon>
        <taxon>Flavobacteriaceae</taxon>
        <taxon>Winogradskyella</taxon>
    </lineage>
</organism>